<keyword evidence="4" id="KW-0240">DNA-directed RNA polymerase</keyword>
<dbReference type="GO" id="GO:0006384">
    <property type="term" value="P:transcription initiation at RNA polymerase III promoter"/>
    <property type="evidence" value="ECO:0007669"/>
    <property type="project" value="InterPro"/>
</dbReference>
<keyword evidence="9" id="KW-1185">Reference proteome</keyword>
<name>F4RQY8_MELLP</name>
<dbReference type="KEGG" id="mlr:MELLADRAFT_88209"/>
<dbReference type="GO" id="GO:0005666">
    <property type="term" value="C:RNA polymerase III complex"/>
    <property type="evidence" value="ECO:0007669"/>
    <property type="project" value="InterPro"/>
</dbReference>
<evidence type="ECO:0000256" key="5">
    <source>
        <dbReference type="ARBA" id="ARBA00023163"/>
    </source>
</evidence>
<dbReference type="PANTHER" id="PTHR15561:SF0">
    <property type="entry name" value="DNA-DIRECTED RNA POLYMERASE III SUBUNIT RPC9"/>
    <property type="match status" value="1"/>
</dbReference>
<sequence length="226" mass="25320">MHHAEGHRNVINPRLAHLSAFETLELIRALQASQEQARADFEADVEDVNSAQTFSHADRLHHSPENVQELIYPFVQHFESSYVPQSRQSEKLIADLLNALKPFSQIGGRPNGLTKAERLQICDVGPSIAVEFYLIVEECDFRFSEAEVDEILSIVRAHLSTNRQVTNGTQVNGDSHHEHGDHMMNGFDQDEYMEPNLGDVDDDDALVAEAREGGPAPDQELDEVPD</sequence>
<dbReference type="RefSeq" id="XP_007411485.1">
    <property type="nucleotide sequence ID" value="XM_007411423.1"/>
</dbReference>
<dbReference type="PANTHER" id="PTHR15561">
    <property type="entry name" value="CALCITONIN GENE-RELATED PEPTIDE-RECEPTOR COMPONENT PROTEIN"/>
    <property type="match status" value="1"/>
</dbReference>
<dbReference type="Gene3D" id="1.20.1250.40">
    <property type="match status" value="1"/>
</dbReference>
<dbReference type="InParanoid" id="F4RQY8"/>
<accession>F4RQY8</accession>
<evidence type="ECO:0000256" key="7">
    <source>
        <dbReference type="SAM" id="MobiDB-lite"/>
    </source>
</evidence>
<dbReference type="OrthoDB" id="1746530at2759"/>
<dbReference type="Pfam" id="PF03874">
    <property type="entry name" value="RNA_pol_Rpb4"/>
    <property type="match status" value="1"/>
</dbReference>
<dbReference type="GO" id="GO:0000166">
    <property type="term" value="F:nucleotide binding"/>
    <property type="evidence" value="ECO:0007669"/>
    <property type="project" value="InterPro"/>
</dbReference>
<evidence type="ECO:0000313" key="8">
    <source>
        <dbReference type="EMBL" id="EGG05120.1"/>
    </source>
</evidence>
<dbReference type="SUPFAM" id="SSF47819">
    <property type="entry name" value="HRDC-like"/>
    <property type="match status" value="1"/>
</dbReference>
<dbReference type="EMBL" id="GL883114">
    <property type="protein sequence ID" value="EGG05120.1"/>
    <property type="molecule type" value="Genomic_DNA"/>
</dbReference>
<evidence type="ECO:0000256" key="1">
    <source>
        <dbReference type="ARBA" id="ARBA00004123"/>
    </source>
</evidence>
<proteinExistence type="inferred from homology"/>
<dbReference type="eggNOG" id="KOG4168">
    <property type="taxonomic scope" value="Eukaryota"/>
</dbReference>
<keyword evidence="5" id="KW-0804">Transcription</keyword>
<protein>
    <recommendedName>
        <fullName evidence="3">DNA-directed RNA polymerase III subunit RPC9</fullName>
    </recommendedName>
</protein>
<dbReference type="InterPro" id="IPR038846">
    <property type="entry name" value="RPC9"/>
</dbReference>
<keyword evidence="6" id="KW-0539">Nucleus</keyword>
<evidence type="ECO:0000313" key="9">
    <source>
        <dbReference type="Proteomes" id="UP000001072"/>
    </source>
</evidence>
<evidence type="ECO:0000256" key="4">
    <source>
        <dbReference type="ARBA" id="ARBA00022478"/>
    </source>
</evidence>
<dbReference type="AlphaFoldDB" id="F4RQY8"/>
<dbReference type="GeneID" id="18934798"/>
<dbReference type="STRING" id="747676.F4RQY8"/>
<comment type="similarity">
    <text evidence="2">Belongs to the eukaryotic RPC9 RNA polymerase subunit family.</text>
</comment>
<dbReference type="InterPro" id="IPR005574">
    <property type="entry name" value="Rpb4/RPC9"/>
</dbReference>
<dbReference type="InterPro" id="IPR010997">
    <property type="entry name" value="HRDC-like_sf"/>
</dbReference>
<feature type="region of interest" description="Disordered" evidence="7">
    <location>
        <begin position="166"/>
        <end position="203"/>
    </location>
</feature>
<feature type="compositionally biased region" description="Acidic residues" evidence="7">
    <location>
        <begin position="188"/>
        <end position="203"/>
    </location>
</feature>
<evidence type="ECO:0000256" key="2">
    <source>
        <dbReference type="ARBA" id="ARBA00006898"/>
    </source>
</evidence>
<evidence type="ECO:0000256" key="3">
    <source>
        <dbReference type="ARBA" id="ARBA00016672"/>
    </source>
</evidence>
<evidence type="ECO:0000256" key="6">
    <source>
        <dbReference type="ARBA" id="ARBA00023242"/>
    </source>
</evidence>
<organism evidence="9">
    <name type="scientific">Melampsora larici-populina (strain 98AG31 / pathotype 3-4-7)</name>
    <name type="common">Poplar leaf rust fungus</name>
    <dbReference type="NCBI Taxonomy" id="747676"/>
    <lineage>
        <taxon>Eukaryota</taxon>
        <taxon>Fungi</taxon>
        <taxon>Dikarya</taxon>
        <taxon>Basidiomycota</taxon>
        <taxon>Pucciniomycotina</taxon>
        <taxon>Pucciniomycetes</taxon>
        <taxon>Pucciniales</taxon>
        <taxon>Melampsoraceae</taxon>
        <taxon>Melampsora</taxon>
    </lineage>
</organism>
<dbReference type="Proteomes" id="UP000001072">
    <property type="component" value="Unassembled WGS sequence"/>
</dbReference>
<dbReference type="HOGENOM" id="CLU_1225007_0_0_1"/>
<comment type="subcellular location">
    <subcellularLocation>
        <location evidence="1">Nucleus</location>
    </subcellularLocation>
</comment>
<reference evidence="9" key="1">
    <citation type="journal article" date="2011" name="Proc. Natl. Acad. Sci. U.S.A.">
        <title>Obligate biotrophy features unraveled by the genomic analysis of rust fungi.</title>
        <authorList>
            <person name="Duplessis S."/>
            <person name="Cuomo C.A."/>
            <person name="Lin Y.-C."/>
            <person name="Aerts A."/>
            <person name="Tisserant E."/>
            <person name="Veneault-Fourrey C."/>
            <person name="Joly D.L."/>
            <person name="Hacquard S."/>
            <person name="Amselem J."/>
            <person name="Cantarel B.L."/>
            <person name="Chiu R."/>
            <person name="Coutinho P.M."/>
            <person name="Feau N."/>
            <person name="Field M."/>
            <person name="Frey P."/>
            <person name="Gelhaye E."/>
            <person name="Goldberg J."/>
            <person name="Grabherr M.G."/>
            <person name="Kodira C.D."/>
            <person name="Kohler A."/>
            <person name="Kuees U."/>
            <person name="Lindquist E.A."/>
            <person name="Lucas S.M."/>
            <person name="Mago R."/>
            <person name="Mauceli E."/>
            <person name="Morin E."/>
            <person name="Murat C."/>
            <person name="Pangilinan J.L."/>
            <person name="Park R."/>
            <person name="Pearson M."/>
            <person name="Quesneville H."/>
            <person name="Rouhier N."/>
            <person name="Sakthikumar S."/>
            <person name="Salamov A.A."/>
            <person name="Schmutz J."/>
            <person name="Selles B."/>
            <person name="Shapiro H."/>
            <person name="Tanguay P."/>
            <person name="Tuskan G.A."/>
            <person name="Henrissat B."/>
            <person name="Van de Peer Y."/>
            <person name="Rouze P."/>
            <person name="Ellis J.G."/>
            <person name="Dodds P.N."/>
            <person name="Schein J.E."/>
            <person name="Zhong S."/>
            <person name="Hamelin R.C."/>
            <person name="Grigoriev I.V."/>
            <person name="Szabo L.J."/>
            <person name="Martin F."/>
        </authorList>
    </citation>
    <scope>NUCLEOTIDE SEQUENCE [LARGE SCALE GENOMIC DNA]</scope>
    <source>
        <strain evidence="9">98AG31 / pathotype 3-4-7</strain>
    </source>
</reference>
<dbReference type="VEuPathDB" id="FungiDB:MELLADRAFT_88209"/>
<dbReference type="InterPro" id="IPR038324">
    <property type="entry name" value="Rpb4/RPC9_sf"/>
</dbReference>
<gene>
    <name evidence="8" type="ORF">MELLADRAFT_88209</name>
</gene>